<reference evidence="13 14" key="1">
    <citation type="submission" date="2019-09" db="EMBL/GenBank/DDBJ databases">
        <title>A chromosome-level genome assembly of the Chinese tupelo Nyssa sinensis.</title>
        <authorList>
            <person name="Yang X."/>
            <person name="Kang M."/>
            <person name="Yang Y."/>
            <person name="Xiong H."/>
            <person name="Wang M."/>
            <person name="Zhang Z."/>
            <person name="Wang Z."/>
            <person name="Wu H."/>
            <person name="Ma T."/>
            <person name="Liu J."/>
            <person name="Xi Z."/>
        </authorList>
    </citation>
    <scope>NUCLEOTIDE SEQUENCE [LARGE SCALE GENOMIC DNA]</scope>
    <source>
        <strain evidence="13">J267</strain>
        <tissue evidence="13">Leaf</tissue>
    </source>
</reference>
<evidence type="ECO:0000313" key="14">
    <source>
        <dbReference type="Proteomes" id="UP000325577"/>
    </source>
</evidence>
<comment type="similarity">
    <text evidence="2">Belongs to the plant LTP family.</text>
</comment>
<dbReference type="InterPro" id="IPR036312">
    <property type="entry name" value="Bifun_inhib/LTP/seed_sf"/>
</dbReference>
<feature type="signal peptide" evidence="11">
    <location>
        <begin position="1"/>
        <end position="25"/>
    </location>
</feature>
<protein>
    <recommendedName>
        <fullName evidence="12">Bifunctional inhibitor/plant lipid transfer protein/seed storage helical domain-containing protein</fullName>
    </recommendedName>
</protein>
<accession>A0A5J5BYW4</accession>
<dbReference type="PRINTS" id="PR00382">
    <property type="entry name" value="LIPIDTRNSFER"/>
</dbReference>
<dbReference type="GO" id="GO:0098552">
    <property type="term" value="C:side of membrane"/>
    <property type="evidence" value="ECO:0007669"/>
    <property type="project" value="UniProtKB-KW"/>
</dbReference>
<keyword evidence="6 11" id="KW-0732">Signal</keyword>
<keyword evidence="14" id="KW-1185">Reference proteome</keyword>
<evidence type="ECO:0000256" key="7">
    <source>
        <dbReference type="ARBA" id="ARBA00023121"/>
    </source>
</evidence>
<keyword evidence="10" id="KW-0449">Lipoprotein</keyword>
<feature type="domain" description="Bifunctional inhibitor/plant lipid transfer protein/seed storage helical" evidence="12">
    <location>
        <begin position="30"/>
        <end position="104"/>
    </location>
</feature>
<keyword evidence="8" id="KW-1015">Disulfide bond</keyword>
<dbReference type="SUPFAM" id="SSF47699">
    <property type="entry name" value="Bifunctional inhibitor/lipid-transfer protein/seed storage 2S albumin"/>
    <property type="match status" value="1"/>
</dbReference>
<organism evidence="13 14">
    <name type="scientific">Nyssa sinensis</name>
    <dbReference type="NCBI Taxonomy" id="561372"/>
    <lineage>
        <taxon>Eukaryota</taxon>
        <taxon>Viridiplantae</taxon>
        <taxon>Streptophyta</taxon>
        <taxon>Embryophyta</taxon>
        <taxon>Tracheophyta</taxon>
        <taxon>Spermatophyta</taxon>
        <taxon>Magnoliopsida</taxon>
        <taxon>eudicotyledons</taxon>
        <taxon>Gunneridae</taxon>
        <taxon>Pentapetalae</taxon>
        <taxon>asterids</taxon>
        <taxon>Cornales</taxon>
        <taxon>Nyssaceae</taxon>
        <taxon>Nyssa</taxon>
    </lineage>
</organism>
<keyword evidence="5" id="KW-0336">GPI-anchor</keyword>
<evidence type="ECO:0000256" key="1">
    <source>
        <dbReference type="ARBA" id="ARBA00004609"/>
    </source>
</evidence>
<dbReference type="Pfam" id="PF14368">
    <property type="entry name" value="LTP_2"/>
    <property type="match status" value="1"/>
</dbReference>
<gene>
    <name evidence="13" type="ORF">F0562_004734</name>
</gene>
<feature type="chain" id="PRO_5023869978" description="Bifunctional inhibitor/plant lipid transfer protein/seed storage helical domain-containing protein" evidence="11">
    <location>
        <begin position="26"/>
        <end position="152"/>
    </location>
</feature>
<keyword evidence="4" id="KW-1003">Cell membrane</keyword>
<dbReference type="InterPro" id="IPR043325">
    <property type="entry name" value="LTSS"/>
</dbReference>
<dbReference type="GO" id="GO:0006869">
    <property type="term" value="P:lipid transport"/>
    <property type="evidence" value="ECO:0007669"/>
    <property type="project" value="InterPro"/>
</dbReference>
<evidence type="ECO:0000256" key="11">
    <source>
        <dbReference type="SAM" id="SignalP"/>
    </source>
</evidence>
<evidence type="ECO:0000256" key="9">
    <source>
        <dbReference type="ARBA" id="ARBA00023180"/>
    </source>
</evidence>
<keyword evidence="9" id="KW-0325">Glycoprotein</keyword>
<dbReference type="GO" id="GO:0005886">
    <property type="term" value="C:plasma membrane"/>
    <property type="evidence" value="ECO:0007669"/>
    <property type="project" value="UniProtKB-SubCell"/>
</dbReference>
<evidence type="ECO:0000259" key="12">
    <source>
        <dbReference type="Pfam" id="PF14368"/>
    </source>
</evidence>
<proteinExistence type="inferred from homology"/>
<evidence type="ECO:0000256" key="2">
    <source>
        <dbReference type="ARBA" id="ARBA00009748"/>
    </source>
</evidence>
<dbReference type="OrthoDB" id="785217at2759"/>
<dbReference type="CDD" id="cd00010">
    <property type="entry name" value="AAI_LTSS"/>
    <property type="match status" value="1"/>
</dbReference>
<evidence type="ECO:0000256" key="8">
    <source>
        <dbReference type="ARBA" id="ARBA00023157"/>
    </source>
</evidence>
<dbReference type="Proteomes" id="UP000325577">
    <property type="component" value="Linkage Group LG1"/>
</dbReference>
<evidence type="ECO:0000256" key="6">
    <source>
        <dbReference type="ARBA" id="ARBA00022729"/>
    </source>
</evidence>
<evidence type="ECO:0000256" key="3">
    <source>
        <dbReference type="ARBA" id="ARBA00022448"/>
    </source>
</evidence>
<dbReference type="InterPro" id="IPR016140">
    <property type="entry name" value="Bifunc_inhib/LTP/seed_store"/>
</dbReference>
<dbReference type="Gene3D" id="1.10.110.10">
    <property type="entry name" value="Plant lipid-transfer and hydrophobic proteins"/>
    <property type="match status" value="1"/>
</dbReference>
<evidence type="ECO:0000256" key="10">
    <source>
        <dbReference type="ARBA" id="ARBA00023288"/>
    </source>
</evidence>
<keyword evidence="5" id="KW-0472">Membrane</keyword>
<evidence type="ECO:0000256" key="4">
    <source>
        <dbReference type="ARBA" id="ARBA00022475"/>
    </source>
</evidence>
<evidence type="ECO:0000313" key="13">
    <source>
        <dbReference type="EMBL" id="KAA8548305.1"/>
    </source>
</evidence>
<comment type="subcellular location">
    <subcellularLocation>
        <location evidence="1">Cell membrane</location>
        <topology evidence="1">Lipid-anchor</topology>
        <topology evidence="1">GPI-anchor</topology>
    </subcellularLocation>
</comment>
<dbReference type="PANTHER" id="PTHR33044">
    <property type="entry name" value="BIFUNCTIONAL INHIBITOR/LIPID-TRANSFER PROTEIN/SEED STORAGE 2S ALBUMIN SUPERFAMILY PROTEIN-RELATED"/>
    <property type="match status" value="1"/>
</dbReference>
<keyword evidence="3" id="KW-0813">Transport</keyword>
<keyword evidence="7" id="KW-0446">Lipid-binding</keyword>
<dbReference type="AlphaFoldDB" id="A0A5J5BYW4"/>
<name>A0A5J5BYW4_9ASTE</name>
<dbReference type="GO" id="GO:0008289">
    <property type="term" value="F:lipid binding"/>
    <property type="evidence" value="ECO:0007669"/>
    <property type="project" value="UniProtKB-KW"/>
</dbReference>
<sequence>MAIKFQASCGIGMVVLAILLGKGWAQDVWCSNQLLPCLNYLNGTSDPPDSCCDPLKMVIKSNPECLCSMISIKGANEAEQAGINVTEAQQLPGRCGQHVNPISCLTGSPNSKNSVPSSGSLLLPTQSIAVAAAVSRIIQLLLASYSSTTLST</sequence>
<dbReference type="EMBL" id="CM018032">
    <property type="protein sequence ID" value="KAA8548305.1"/>
    <property type="molecule type" value="Genomic_DNA"/>
</dbReference>
<dbReference type="InterPro" id="IPR000528">
    <property type="entry name" value="Plant_nsLTP"/>
</dbReference>
<evidence type="ECO:0000256" key="5">
    <source>
        <dbReference type="ARBA" id="ARBA00022622"/>
    </source>
</evidence>